<dbReference type="InterPro" id="IPR001564">
    <property type="entry name" value="Nucleoside_diP_kinase"/>
</dbReference>
<dbReference type="SUPFAM" id="SSF54919">
    <property type="entry name" value="Nucleoside diphosphate kinase, NDK"/>
    <property type="match status" value="1"/>
</dbReference>
<evidence type="ECO:0000256" key="7">
    <source>
        <dbReference type="RuleBase" id="RU004011"/>
    </source>
</evidence>
<evidence type="ECO:0000259" key="8">
    <source>
        <dbReference type="SMART" id="SM00562"/>
    </source>
</evidence>
<accession>A0A7L0NTD1</accession>
<dbReference type="InterPro" id="IPR034907">
    <property type="entry name" value="NDK-like_dom"/>
</dbReference>
<dbReference type="PROSITE" id="PS51374">
    <property type="entry name" value="NDPK_LIKE"/>
    <property type="match status" value="1"/>
</dbReference>
<reference evidence="9 10" key="1">
    <citation type="submission" date="2019-09" db="EMBL/GenBank/DDBJ databases">
        <title>Bird 10,000 Genomes (B10K) Project - Family phase.</title>
        <authorList>
            <person name="Zhang G."/>
        </authorList>
    </citation>
    <scope>NUCLEOTIDE SEQUENCE [LARGE SCALE GENOMIC DNA]</scope>
    <source>
        <strain evidence="9">B10K-DU-001-43</strain>
        <tissue evidence="9">Muscle</tissue>
    </source>
</reference>
<dbReference type="GO" id="GO:0006228">
    <property type="term" value="P:UTP biosynthetic process"/>
    <property type="evidence" value="ECO:0007669"/>
    <property type="project" value="InterPro"/>
</dbReference>
<dbReference type="AlphaFoldDB" id="A0A7L0NTD1"/>
<feature type="domain" description="Nucleoside diphosphate kinase-like" evidence="8">
    <location>
        <begin position="7"/>
        <end position="130"/>
    </location>
</feature>
<dbReference type="GO" id="GO:0004550">
    <property type="term" value="F:nucleoside diphosphate kinase activity"/>
    <property type="evidence" value="ECO:0007669"/>
    <property type="project" value="UniProtKB-EC"/>
</dbReference>
<name>A0A7L0NTD1_9PASS</name>
<organism evidence="9 10">
    <name type="scientific">Formicarius rufipectus</name>
    <dbReference type="NCBI Taxonomy" id="1118560"/>
    <lineage>
        <taxon>Eukaryota</taxon>
        <taxon>Metazoa</taxon>
        <taxon>Chordata</taxon>
        <taxon>Craniata</taxon>
        <taxon>Vertebrata</taxon>
        <taxon>Euteleostomi</taxon>
        <taxon>Archelosauria</taxon>
        <taxon>Archosauria</taxon>
        <taxon>Dinosauria</taxon>
        <taxon>Saurischia</taxon>
        <taxon>Theropoda</taxon>
        <taxon>Coelurosauria</taxon>
        <taxon>Aves</taxon>
        <taxon>Neognathae</taxon>
        <taxon>Neoaves</taxon>
        <taxon>Telluraves</taxon>
        <taxon>Australaves</taxon>
        <taxon>Passeriformes</taxon>
        <taxon>Formicariidae</taxon>
        <taxon>Formicarius</taxon>
    </lineage>
</organism>
<dbReference type="EC" id="2.7.4.6" evidence="3"/>
<dbReference type="Pfam" id="PF00334">
    <property type="entry name" value="NDK"/>
    <property type="match status" value="1"/>
</dbReference>
<comment type="cofactor">
    <cofactor evidence="1">
        <name>Mg(2+)</name>
        <dbReference type="ChEBI" id="CHEBI:18420"/>
    </cofactor>
</comment>
<dbReference type="OrthoDB" id="2162449at2759"/>
<gene>
    <name evidence="9" type="primary">Nme4</name>
    <name evidence="9" type="ORF">FORRUF_R11293</name>
</gene>
<keyword evidence="10" id="KW-1185">Reference proteome</keyword>
<evidence type="ECO:0000256" key="3">
    <source>
        <dbReference type="ARBA" id="ARBA00012966"/>
    </source>
</evidence>
<evidence type="ECO:0000256" key="1">
    <source>
        <dbReference type="ARBA" id="ARBA00001946"/>
    </source>
</evidence>
<evidence type="ECO:0000256" key="2">
    <source>
        <dbReference type="ARBA" id="ARBA00008142"/>
    </source>
</evidence>
<feature type="non-terminal residue" evidence="9">
    <location>
        <position position="130"/>
    </location>
</feature>
<dbReference type="SMART" id="SM00562">
    <property type="entry name" value="NDK"/>
    <property type="match status" value="1"/>
</dbReference>
<keyword evidence="4" id="KW-0808">Transferase</keyword>
<dbReference type="Proteomes" id="UP000520463">
    <property type="component" value="Unassembled WGS sequence"/>
</dbReference>
<dbReference type="InterPro" id="IPR036850">
    <property type="entry name" value="NDK-like_dom_sf"/>
</dbReference>
<dbReference type="Gene3D" id="3.30.70.141">
    <property type="entry name" value="Nucleoside diphosphate kinase-like domain"/>
    <property type="match status" value="1"/>
</dbReference>
<sequence length="130" mass="14236">AAPPELQERTLVLAKPDAVHRQLVGNITQHFERRGFGLVAMKLLQVDQGLVDRHYQELWHKPFYPALVAYTTSGPMWPWGVAALGDSAGSAVPVPQLWEGYSVVRCTRAMVGNTDSVGTIGGDLSVHMSR</sequence>
<evidence type="ECO:0000256" key="4">
    <source>
        <dbReference type="ARBA" id="ARBA00022679"/>
    </source>
</evidence>
<proteinExistence type="inferred from homology"/>
<dbReference type="PANTHER" id="PTHR11349">
    <property type="entry name" value="NUCLEOSIDE DIPHOSPHATE KINASE"/>
    <property type="match status" value="1"/>
</dbReference>
<protein>
    <recommendedName>
        <fullName evidence="3">nucleoside-diphosphate kinase</fullName>
        <ecNumber evidence="3">2.7.4.6</ecNumber>
    </recommendedName>
</protein>
<feature type="non-terminal residue" evidence="9">
    <location>
        <position position="1"/>
    </location>
</feature>
<dbReference type="EMBL" id="VXAU01005009">
    <property type="protein sequence ID" value="NXK95882.1"/>
    <property type="molecule type" value="Genomic_DNA"/>
</dbReference>
<evidence type="ECO:0000256" key="6">
    <source>
        <dbReference type="PROSITE-ProRule" id="PRU00706"/>
    </source>
</evidence>
<evidence type="ECO:0000256" key="5">
    <source>
        <dbReference type="ARBA" id="ARBA00022777"/>
    </source>
</evidence>
<comment type="similarity">
    <text evidence="2 6 7">Belongs to the NDK family.</text>
</comment>
<dbReference type="GO" id="GO:0006183">
    <property type="term" value="P:GTP biosynthetic process"/>
    <property type="evidence" value="ECO:0007669"/>
    <property type="project" value="InterPro"/>
</dbReference>
<comment type="caution">
    <text evidence="6">Lacks conserved residue(s) required for the propagation of feature annotation.</text>
</comment>
<dbReference type="GO" id="GO:0006241">
    <property type="term" value="P:CTP biosynthetic process"/>
    <property type="evidence" value="ECO:0007669"/>
    <property type="project" value="InterPro"/>
</dbReference>
<evidence type="ECO:0000313" key="9">
    <source>
        <dbReference type="EMBL" id="NXK95882.1"/>
    </source>
</evidence>
<keyword evidence="5" id="KW-0418">Kinase</keyword>
<comment type="caution">
    <text evidence="9">The sequence shown here is derived from an EMBL/GenBank/DDBJ whole genome shotgun (WGS) entry which is preliminary data.</text>
</comment>
<evidence type="ECO:0000313" key="10">
    <source>
        <dbReference type="Proteomes" id="UP000520463"/>
    </source>
</evidence>
<dbReference type="PRINTS" id="PR01243">
    <property type="entry name" value="NUCDPKINASE"/>
</dbReference>